<sequence>MSPKNVLERLIINSVGETDEECWETTLKSGGGFGHTRIRLDDGTRMMVHRLSWEAHNAEPIPDGMLVLHKCDNPKCFNPHHLFLGTQTDNMIDKVDKGRANFYSKLTPEQRVLIRHSTEDNKTLSRRFGVTTARIRQLKQGR</sequence>
<dbReference type="EMBL" id="KJ019097">
    <property type="protein sequence ID" value="AIX30590.1"/>
    <property type="molecule type" value="Genomic_DNA"/>
</dbReference>
<proteinExistence type="predicted"/>
<gene>
    <name evidence="2" type="ORF">Syn7803US37_113</name>
</gene>
<dbReference type="InterPro" id="IPR003615">
    <property type="entry name" value="HNH_nuc"/>
</dbReference>
<dbReference type="GO" id="GO:0004519">
    <property type="term" value="F:endonuclease activity"/>
    <property type="evidence" value="ECO:0007669"/>
    <property type="project" value="InterPro"/>
</dbReference>
<dbReference type="InterPro" id="IPR044930">
    <property type="entry name" value="Homing_endonuclease_His-Me"/>
</dbReference>
<feature type="domain" description="HNH nuclease" evidence="1">
    <location>
        <begin position="47"/>
        <end position="91"/>
    </location>
</feature>
<organism evidence="2 3">
    <name type="scientific">Synechococcus phage ACG-2014f</name>
    <dbReference type="NCBI Taxonomy" id="1493511"/>
    <lineage>
        <taxon>Viruses</taxon>
        <taxon>Duplodnaviria</taxon>
        <taxon>Heunggongvirae</taxon>
        <taxon>Uroviricota</taxon>
        <taxon>Caudoviricetes</taxon>
        <taxon>Pantevenvirales</taxon>
        <taxon>Kyanoviridae</taxon>
        <taxon>Atlauavirus</taxon>
        <taxon>Atlauavirus tusconc8</taxon>
    </lineage>
</organism>
<dbReference type="SUPFAM" id="SSF54060">
    <property type="entry name" value="His-Me finger endonucleases"/>
    <property type="match status" value="1"/>
</dbReference>
<dbReference type="Pfam" id="PF13392">
    <property type="entry name" value="HNH_3"/>
    <property type="match status" value="1"/>
</dbReference>
<protein>
    <recommendedName>
        <fullName evidence="1">HNH nuclease domain-containing protein</fullName>
    </recommendedName>
</protein>
<evidence type="ECO:0000313" key="3">
    <source>
        <dbReference type="Proteomes" id="UP000185313"/>
    </source>
</evidence>
<evidence type="ECO:0000313" key="2">
    <source>
        <dbReference type="EMBL" id="AIX30590.1"/>
    </source>
</evidence>
<evidence type="ECO:0000259" key="1">
    <source>
        <dbReference type="Pfam" id="PF13392"/>
    </source>
</evidence>
<reference evidence="2 3" key="1">
    <citation type="submission" date="2013-12" db="EMBL/GenBank/DDBJ databases">
        <title>Ecological redundancy of diverse viral populations within a natural community.</title>
        <authorList>
            <person name="Gregory A.C."/>
            <person name="LaButti K."/>
            <person name="Copeland A."/>
            <person name="Woyke T."/>
            <person name="Sullivan M.B."/>
        </authorList>
    </citation>
    <scope>NUCLEOTIDE SEQUENCE [LARGE SCALE GENOMIC DNA]</scope>
    <source>
        <strain evidence="2">Syn7803US37</strain>
    </source>
</reference>
<dbReference type="Gene3D" id="3.90.75.10">
    <property type="entry name" value="Homing Intron 3 (I-ppo) Encoded Endonuclease, Chain A"/>
    <property type="match status" value="1"/>
</dbReference>
<dbReference type="Proteomes" id="UP000185313">
    <property type="component" value="Segment"/>
</dbReference>
<name>A0A0E3FNH2_9CAUD</name>
<accession>A0A0E3FNH2</accession>
<dbReference type="InterPro" id="IPR044925">
    <property type="entry name" value="His-Me_finger_sf"/>
</dbReference>